<dbReference type="Gene3D" id="3.60.21.10">
    <property type="match status" value="1"/>
</dbReference>
<gene>
    <name evidence="1" type="primary">ymdB_6</name>
    <name evidence="1" type="ORF">SDC9_10084</name>
</gene>
<dbReference type="PANTHER" id="PTHR36303:SF1">
    <property type="entry name" value="2',3'-CYCLIC-NUCLEOTIDE 2'-PHOSPHODIESTERASE"/>
    <property type="match status" value="1"/>
</dbReference>
<sequence>MSLSIAYVGEITGKAGVFALKSGLPELRNRYKPDFILACADSATGGAGLGVQHAVYLRKLGVDCLTVGDCAYYKPDMTEFYPRAGWVVRPANYPYDNPGRGWKYFKTGQGSLVVLSLLGQAGFARVHAENPFLTADHLLAKLSNECRTILVDFHAATTAEKLTMAAYLDGRVSAVLGSHAKALTADARLSPRGTAAITDCGRTGSIQSVGGMNPEAKVREYMTALRAWAGDGNLGLEIQGCVLRIADSGRAEAIESFRIPCKENIDERNGNDQGS</sequence>
<name>A0A644TF50_9ZZZZ</name>
<keyword evidence="1" id="KW-0378">Hydrolase</keyword>
<dbReference type="AlphaFoldDB" id="A0A644TF50"/>
<dbReference type="PANTHER" id="PTHR36303">
    <property type="entry name" value="2',3'-CYCLIC-NUCLEOTIDE 2'-PHOSPHODIESTERASE"/>
    <property type="match status" value="1"/>
</dbReference>
<comment type="caution">
    <text evidence="1">The sequence shown here is derived from an EMBL/GenBank/DDBJ whole genome shotgun (WGS) entry which is preliminary data.</text>
</comment>
<proteinExistence type="predicted"/>
<accession>A0A644TF50</accession>
<protein>
    <submittedName>
        <fullName evidence="1">2',3'-cyclic-nucleotide 2'-phosphodiesterase</fullName>
        <ecNumber evidence="1">3.1.4.16</ecNumber>
    </submittedName>
</protein>
<dbReference type="InterPro" id="IPR005235">
    <property type="entry name" value="YmdB-like"/>
</dbReference>
<dbReference type="GO" id="GO:0004113">
    <property type="term" value="F:2',3'-cyclic-nucleotide 3'-phosphodiesterase activity"/>
    <property type="evidence" value="ECO:0007669"/>
    <property type="project" value="TreeGrafter"/>
</dbReference>
<reference evidence="1" key="1">
    <citation type="submission" date="2019-08" db="EMBL/GenBank/DDBJ databases">
        <authorList>
            <person name="Kucharzyk K."/>
            <person name="Murdoch R.W."/>
            <person name="Higgins S."/>
            <person name="Loffler F."/>
        </authorList>
    </citation>
    <scope>NUCLEOTIDE SEQUENCE</scope>
</reference>
<dbReference type="Pfam" id="PF13277">
    <property type="entry name" value="YmdB"/>
    <property type="match status" value="1"/>
</dbReference>
<evidence type="ECO:0000313" key="1">
    <source>
        <dbReference type="EMBL" id="MPL64431.1"/>
    </source>
</evidence>
<dbReference type="EC" id="3.1.4.16" evidence="1"/>
<dbReference type="InterPro" id="IPR029052">
    <property type="entry name" value="Metallo-depent_PP-like"/>
</dbReference>
<organism evidence="1">
    <name type="scientific">bioreactor metagenome</name>
    <dbReference type="NCBI Taxonomy" id="1076179"/>
    <lineage>
        <taxon>unclassified sequences</taxon>
        <taxon>metagenomes</taxon>
        <taxon>ecological metagenomes</taxon>
    </lineage>
</organism>
<dbReference type="GO" id="GO:0008663">
    <property type="term" value="F:2',3'-cyclic-nucleotide 2'-phosphodiesterase activity"/>
    <property type="evidence" value="ECO:0007669"/>
    <property type="project" value="UniProtKB-EC"/>
</dbReference>
<dbReference type="EMBL" id="VSSQ01000025">
    <property type="protein sequence ID" value="MPL64431.1"/>
    <property type="molecule type" value="Genomic_DNA"/>
</dbReference>
<dbReference type="SUPFAM" id="SSF56300">
    <property type="entry name" value="Metallo-dependent phosphatases"/>
    <property type="match status" value="1"/>
</dbReference>